<dbReference type="KEGG" id="spac:B1H29_23855"/>
<dbReference type="AlphaFoldDB" id="A0A1S6JCN4"/>
<name>A0A1S6JCN4_9ACTN</name>
<protein>
    <submittedName>
        <fullName evidence="2">Uncharacterized protein</fullName>
    </submittedName>
</protein>
<dbReference type="EMBL" id="CP019724">
    <property type="protein sequence ID" value="AQS69520.1"/>
    <property type="molecule type" value="Genomic_DNA"/>
</dbReference>
<evidence type="ECO:0000313" key="2">
    <source>
        <dbReference type="EMBL" id="AQS69520.1"/>
    </source>
</evidence>
<feature type="region of interest" description="Disordered" evidence="1">
    <location>
        <begin position="1"/>
        <end position="67"/>
    </location>
</feature>
<feature type="compositionally biased region" description="Basic residues" evidence="1">
    <location>
        <begin position="1"/>
        <end position="13"/>
    </location>
</feature>
<accession>A0A1S6JCN4</accession>
<dbReference type="Proteomes" id="UP000189443">
    <property type="component" value="Chromosome"/>
</dbReference>
<feature type="compositionally biased region" description="Basic residues" evidence="1">
    <location>
        <begin position="48"/>
        <end position="57"/>
    </location>
</feature>
<organism evidence="2 3">
    <name type="scientific">Streptomyces pactum</name>
    <dbReference type="NCBI Taxonomy" id="68249"/>
    <lineage>
        <taxon>Bacteria</taxon>
        <taxon>Bacillati</taxon>
        <taxon>Actinomycetota</taxon>
        <taxon>Actinomycetes</taxon>
        <taxon>Kitasatosporales</taxon>
        <taxon>Streptomycetaceae</taxon>
        <taxon>Streptomyces</taxon>
    </lineage>
</organism>
<keyword evidence="3" id="KW-1185">Reference proteome</keyword>
<proteinExistence type="predicted"/>
<gene>
    <name evidence="2" type="ORF">B1H29_23855</name>
</gene>
<evidence type="ECO:0000256" key="1">
    <source>
        <dbReference type="SAM" id="MobiDB-lite"/>
    </source>
</evidence>
<reference evidence="2 3" key="1">
    <citation type="submission" date="2017-02" db="EMBL/GenBank/DDBJ databases">
        <title>Streptomyces pactum ACT12 Genome sequencing and assembly.</title>
        <authorList>
            <person name="Xue Q."/>
            <person name="Yan X."/>
            <person name="Jia L."/>
            <person name="Yan H."/>
        </authorList>
    </citation>
    <scope>NUCLEOTIDE SEQUENCE [LARGE SCALE GENOMIC DNA]</scope>
    <source>
        <strain evidence="2 3">ACT12</strain>
    </source>
</reference>
<sequence length="97" mass="10868">MAAAVRSRHRRFPHQTPPAREGRFALAGAKSERRLPARTGPAPEVPASRRRAGRRHCPTCLRGRPNRRHSVGRVWSARLLGWTHGRHRDPIVAGHGP</sequence>
<evidence type="ECO:0000313" key="3">
    <source>
        <dbReference type="Proteomes" id="UP000189443"/>
    </source>
</evidence>